<reference evidence="1 2" key="1">
    <citation type="submission" date="2013-06" db="EMBL/GenBank/DDBJ databases">
        <title>The draft sequence of the Mycobacterium elephantis genome.</title>
        <authorList>
            <person name="Pettersson F.B."/>
            <person name="Das S."/>
            <person name="Dasgupta S."/>
            <person name="Bhattacharya A."/>
            <person name="Kirsebom L.A."/>
        </authorList>
    </citation>
    <scope>NUCLEOTIDE SEQUENCE [LARGE SCALE GENOMIC DNA]</scope>
    <source>
        <strain evidence="1 2">DSM 44368</strain>
    </source>
</reference>
<evidence type="ECO:0000313" key="1">
    <source>
        <dbReference type="EMBL" id="RWA20134.1"/>
    </source>
</evidence>
<gene>
    <name evidence="1" type="ORF">MELE44368_18225</name>
</gene>
<keyword evidence="2" id="KW-1185">Reference proteome</keyword>
<dbReference type="SUPFAM" id="SSF52980">
    <property type="entry name" value="Restriction endonuclease-like"/>
    <property type="match status" value="1"/>
</dbReference>
<dbReference type="AlphaFoldDB" id="A0A439DU67"/>
<name>A0A439DU67_9MYCO</name>
<evidence type="ECO:0008006" key="3">
    <source>
        <dbReference type="Google" id="ProtNLM"/>
    </source>
</evidence>
<comment type="caution">
    <text evidence="1">The sequence shown here is derived from an EMBL/GenBank/DDBJ whole genome shotgun (WGS) entry which is preliminary data.</text>
</comment>
<accession>A0A439DU67</accession>
<proteinExistence type="predicted"/>
<dbReference type="Proteomes" id="UP000287177">
    <property type="component" value="Unassembled WGS sequence"/>
</dbReference>
<dbReference type="Gene3D" id="3.40.960.10">
    <property type="entry name" value="VSR Endonuclease"/>
    <property type="match status" value="1"/>
</dbReference>
<protein>
    <recommendedName>
        <fullName evidence="3">DUF559 domain-containing protein</fullName>
    </recommendedName>
</protein>
<organism evidence="1 2">
    <name type="scientific">Mycolicibacterium elephantis DSM 44368</name>
    <dbReference type="NCBI Taxonomy" id="1335622"/>
    <lineage>
        <taxon>Bacteria</taxon>
        <taxon>Bacillati</taxon>
        <taxon>Actinomycetota</taxon>
        <taxon>Actinomycetes</taxon>
        <taxon>Mycobacteriales</taxon>
        <taxon>Mycobacteriaceae</taxon>
        <taxon>Mycolicibacterium</taxon>
    </lineage>
</organism>
<dbReference type="EMBL" id="ATDN01000014">
    <property type="protein sequence ID" value="RWA20134.1"/>
    <property type="molecule type" value="Genomic_DNA"/>
</dbReference>
<sequence length="302" mass="33950">MHKLRFEEPPRVRPRPIRMQLFLGTEALAAGLVTRRGLATRYQALYRNVYVPRNQSLTPALKAKAAWLWSGRRAVVVGVSAAAMHGDKWIDTRLPAELNQASQHRTRDIVLHSDTLLPDEVVNIGGIPVTTPARTAFDLGRRRGRTLAVIRVDALLQATDLTLDDVRTLIDRHRGARGLVQLREVLDLADPGAESPQETRTRLALTDAGLRPTHTQIDVYNRFGDHVRRVDMGWPRYQVGVEYDGAQHWTNPAIRANDIEVQAQLEALNWRIIRVSAEMLRYRPDTIVARTETALRAAGAPV</sequence>
<dbReference type="InterPro" id="IPR011335">
    <property type="entry name" value="Restrct_endonuc-II-like"/>
</dbReference>
<evidence type="ECO:0000313" key="2">
    <source>
        <dbReference type="Proteomes" id="UP000287177"/>
    </source>
</evidence>